<dbReference type="PANTHER" id="PTHR47691:SF3">
    <property type="entry name" value="HTH-TYPE TRANSCRIPTIONAL REGULATOR RV0890C-RELATED"/>
    <property type="match status" value="1"/>
</dbReference>
<dbReference type="GO" id="GO:0016887">
    <property type="term" value="F:ATP hydrolysis activity"/>
    <property type="evidence" value="ECO:0007669"/>
    <property type="project" value="InterPro"/>
</dbReference>
<dbReference type="Pfam" id="PF13401">
    <property type="entry name" value="AAA_22"/>
    <property type="match status" value="1"/>
</dbReference>
<dbReference type="InterPro" id="IPR019734">
    <property type="entry name" value="TPR_rpt"/>
</dbReference>
<evidence type="ECO:0000259" key="2">
    <source>
        <dbReference type="Pfam" id="PF25872"/>
    </source>
</evidence>
<dbReference type="SMART" id="SM00028">
    <property type="entry name" value="TPR"/>
    <property type="match status" value="4"/>
</dbReference>
<evidence type="ECO:0000313" key="4">
    <source>
        <dbReference type="Proteomes" id="UP000315995"/>
    </source>
</evidence>
<dbReference type="InterPro" id="IPR027417">
    <property type="entry name" value="P-loop_NTPase"/>
</dbReference>
<accession>A0A5B8Y6B0</accession>
<dbReference type="PANTHER" id="PTHR47691">
    <property type="entry name" value="REGULATOR-RELATED"/>
    <property type="match status" value="1"/>
</dbReference>
<dbReference type="Pfam" id="PF25872">
    <property type="entry name" value="HTH_77"/>
    <property type="match status" value="1"/>
</dbReference>
<keyword evidence="4" id="KW-1185">Reference proteome</keyword>
<evidence type="ECO:0000259" key="1">
    <source>
        <dbReference type="Pfam" id="PF13401"/>
    </source>
</evidence>
<evidence type="ECO:0000313" key="3">
    <source>
        <dbReference type="EMBL" id="QDG52243.1"/>
    </source>
</evidence>
<accession>A0A4Y6PVH0</accession>
<dbReference type="OrthoDB" id="9812579at2"/>
<dbReference type="InterPro" id="IPR049945">
    <property type="entry name" value="AAA_22"/>
</dbReference>
<protein>
    <submittedName>
        <fullName evidence="3">Tetratricopeptide repeat protein</fullName>
    </submittedName>
</protein>
<dbReference type="InterPro" id="IPR058852">
    <property type="entry name" value="HTH_77"/>
</dbReference>
<dbReference type="Gene3D" id="1.25.40.10">
    <property type="entry name" value="Tetratricopeptide repeat domain"/>
    <property type="match status" value="2"/>
</dbReference>
<reference evidence="3 4" key="1">
    <citation type="submission" date="2019-06" db="EMBL/GenBank/DDBJ databases">
        <title>Persicimonas caeni gen. nov., sp. nov., a predatory bacterium isolated from solar saltern.</title>
        <authorList>
            <person name="Wang S."/>
        </authorList>
    </citation>
    <scope>NUCLEOTIDE SEQUENCE [LARGE SCALE GENOMIC DNA]</scope>
    <source>
        <strain evidence="3 4">YN101</strain>
    </source>
</reference>
<dbReference type="SUPFAM" id="SSF48452">
    <property type="entry name" value="TPR-like"/>
    <property type="match status" value="2"/>
</dbReference>
<dbReference type="Proteomes" id="UP000315995">
    <property type="component" value="Chromosome"/>
</dbReference>
<feature type="domain" description="ORC1/DEAH AAA+ ATPase" evidence="1">
    <location>
        <begin position="31"/>
        <end position="135"/>
    </location>
</feature>
<dbReference type="AlphaFoldDB" id="A0A4Y6PVH0"/>
<dbReference type="SUPFAM" id="SSF52540">
    <property type="entry name" value="P-loop containing nucleoside triphosphate hydrolases"/>
    <property type="match status" value="1"/>
</dbReference>
<proteinExistence type="predicted"/>
<feature type="domain" description="Winged helix-turn-helix" evidence="2">
    <location>
        <begin position="261"/>
        <end position="338"/>
    </location>
</feature>
<organism evidence="3 4">
    <name type="scientific">Persicimonas caeni</name>
    <dbReference type="NCBI Taxonomy" id="2292766"/>
    <lineage>
        <taxon>Bacteria</taxon>
        <taxon>Deltaproteobacteria</taxon>
        <taxon>Bradymonadales</taxon>
        <taxon>Bradymonadaceae</taxon>
        <taxon>Persicimonas</taxon>
    </lineage>
</organism>
<dbReference type="EMBL" id="CP041186">
    <property type="protein sequence ID" value="QDG52243.1"/>
    <property type="molecule type" value="Genomic_DNA"/>
</dbReference>
<sequence>MSSQKYNLPRRRKRFIGRAREMSLLDQCMQEAPLVTIAGTGGMGKTRLAMNYAASTERFEQVVMVDVAKARTLDEFLTGVTEALEPVLEAMPGAGSGRIERLGHALASLGDSLILVDNLEQVVDPAAHAMRQWLEIAPEVSFLATSREALRLRGERLIRLSPLPEDEAVELFAHRARQVRPEFDLDETNRAAVAEIVRYLDAVPLAVELAAARVNVVAPADILERLTGEGGGLHTLIRKTRHATVRHQSMHATLYWSWELLEPEEREVLAGASVFRGSFDLPAAEAVLETDAPVWVGDVLESLVDKSLVVTRRAPGSKRGALRFQLFATTREFADTMLEGERRDELERRHARYFAERLANSKKLRRAEDLANVEKAFWASLGTDDATAARLALGAYRLRRARDGHSSRQLEVVDAALGGAFDDPKLRAKLLGARARCYYAEGRYTEALADVDAGLDAAAQVDATARRAHLLYRKGTVLRAAGKPSAARQPLREALELADSLRDAPAIVKMRQIRAIVDYELGDFDSAAAELAHALELARRHAIEALEARVLVDLCRCQVPTGDLESAAHSLDGARSIDTAAAPRFQMRWLEAHGELEWYRGHNKRAYESFRRALDYASKEDWSKTSAGRRLNPLRFGLSALDATDDETSPEAYLRTVLQTVWDTEDIPDRVQARTRLAIIHLRRGEFREAVRLMRLATGEVDALESGRLRAHVRCWAAVAEAALGGRERAERLLDEARAGFEELGARALLDDVAYFLRAGDCLGQEGHASALELDDIVEDLSTRAKERRFQPQARIWRWVCYDHLLELAELFESAANSIAPQEGLMVARDGSAFRLPDGEHVDLSSRQALSLILAELARRRAAGEDDGISVDALSQVGWPDEKLTKSAGSSRVYTAIRTLRTMGLDGILLTGREGYVLDPELDFAWLE</sequence>
<dbReference type="InterPro" id="IPR011990">
    <property type="entry name" value="TPR-like_helical_dom_sf"/>
</dbReference>
<gene>
    <name evidence="3" type="ORF">FIV42_16305</name>
</gene>
<name>A0A4Y6PVH0_PERCE</name>
<dbReference type="Gene3D" id="3.40.50.300">
    <property type="entry name" value="P-loop containing nucleotide triphosphate hydrolases"/>
    <property type="match status" value="1"/>
</dbReference>